<keyword evidence="4 5" id="KW-0998">Cell outer membrane</keyword>
<evidence type="ECO:0000256" key="1">
    <source>
        <dbReference type="ARBA" id="ARBA00022448"/>
    </source>
</evidence>
<keyword evidence="9" id="KW-1185">Reference proteome</keyword>
<gene>
    <name evidence="8" type="ORF">SAMN02927921_03933</name>
</gene>
<dbReference type="InterPro" id="IPR008969">
    <property type="entry name" value="CarboxyPept-like_regulatory"/>
</dbReference>
<dbReference type="NCBIfam" id="TIGR04056">
    <property type="entry name" value="OMP_RagA_SusC"/>
    <property type="match status" value="1"/>
</dbReference>
<dbReference type="InterPro" id="IPR012910">
    <property type="entry name" value="Plug_dom"/>
</dbReference>
<dbReference type="FunFam" id="2.60.40.1120:FF:000003">
    <property type="entry name" value="Outer membrane protein Omp121"/>
    <property type="match status" value="1"/>
</dbReference>
<dbReference type="InterPro" id="IPR011662">
    <property type="entry name" value="Secretin/TonB_short_N"/>
</dbReference>
<dbReference type="Pfam" id="PF07715">
    <property type="entry name" value="Plug"/>
    <property type="match status" value="1"/>
</dbReference>
<dbReference type="Pfam" id="PF13715">
    <property type="entry name" value="CarbopepD_reg_2"/>
    <property type="match status" value="1"/>
</dbReference>
<proteinExistence type="inferred from homology"/>
<reference evidence="8 9" key="1">
    <citation type="submission" date="2016-11" db="EMBL/GenBank/DDBJ databases">
        <authorList>
            <person name="Jaros S."/>
            <person name="Januszkiewicz K."/>
            <person name="Wedrychowicz H."/>
        </authorList>
    </citation>
    <scope>NUCLEOTIDE SEQUENCE [LARGE SCALE GENOMIC DNA]</scope>
    <source>
        <strain evidence="8 9">CGMCC 1.12145</strain>
    </source>
</reference>
<dbReference type="PANTHER" id="PTHR30069">
    <property type="entry name" value="TONB-DEPENDENT OUTER MEMBRANE RECEPTOR"/>
    <property type="match status" value="1"/>
</dbReference>
<dbReference type="GO" id="GO:0015344">
    <property type="term" value="F:siderophore uptake transmembrane transporter activity"/>
    <property type="evidence" value="ECO:0007669"/>
    <property type="project" value="TreeGrafter"/>
</dbReference>
<dbReference type="Gene3D" id="2.170.130.10">
    <property type="entry name" value="TonB-dependent receptor, plug domain"/>
    <property type="match status" value="1"/>
</dbReference>
<dbReference type="SMART" id="SM00965">
    <property type="entry name" value="STN"/>
    <property type="match status" value="1"/>
</dbReference>
<dbReference type="NCBIfam" id="TIGR04057">
    <property type="entry name" value="SusC_RagA_signa"/>
    <property type="match status" value="1"/>
</dbReference>
<dbReference type="GO" id="GO:0044718">
    <property type="term" value="P:siderophore transmembrane transport"/>
    <property type="evidence" value="ECO:0007669"/>
    <property type="project" value="TreeGrafter"/>
</dbReference>
<evidence type="ECO:0000313" key="9">
    <source>
        <dbReference type="Proteomes" id="UP000182248"/>
    </source>
</evidence>
<sequence length="1146" mass="129687">MKNNLAKACITMTLRTILLSIWTFSGLAFASKATSQSIRDVYIDVVAKDLSVGELLKTIEQKTDFVFFYEEGLVNNIKERITLDARNRSVAEILKRISKGAHISFLQKNNTIAVKKTRMPVPVKKPEEKPQEKTVTGAVIDNQGAPLPGVNILIKGKPKGTTTDFDGNYELKVTEEDVLTFSYVGFISQEVSVAGKSRIDVTMQEDSQQLDEVVITGYSSQEKKSLTGAISTITSEEMENVHGGATVSSGLAGKIPGVTFRMADGRPGASAAVQIRNMGTPLFIIDGVPQDEGQFNNLAPNDIESLTVLKDASAAIYGVRAANGVVVVTTKKGKKGSRNTVSINAYTGWQSWSRFPEPVNDSYQWMRLKAEADVNQFGQTNITPEELEKYRLGTEYGYQSFNWKDFIIKKNAPLTNLNVNASGGSEKINYYLSATRLKQEAVLGDEFTFERTNIQSNVDASISDRLRVGVQINGRIEVRDNPGIPYEDDYWLPRFAILRNRPFERPYANDNPDYLNDIGHNETNWALHNKKTGGYALDTWRVIQSNFTGEYDIPFVDGLTLKGMYSYYFADRVLDGHEYTYDAYTYYPETDTYEVTGGSTNPWRERANEKVIRQLYQGQLHYKNSFGDHNIESFFVIERKEDRYIRQWVHAVPDNNDLPLIYFKDMDTFDDSDNEEARIGYVGRISYNYKNRYYLELSGRRDASWMFAPGKRTGFFPSISGGWRITDEAFMQKFLGENTVLNDLKFRASYGVLGDDNRDVTGLGAYDYLSGYNYNVSQVILDGNVVVGSRNRGVPITNFSWFKSKITNIGADFYLFDSKLSGSLEYFYRKRTGLRGRKYDILIPSEVGYGLPDENVNSDARYGIEGALAYSGNFGELTFTVSGNASVSRSKFLDSYKPRYANSWQEYRNRPEGRYDNIFWGLTAVGQFKTQEEIDNYPVNIDGQGNSTLLPGDIIYKDFNGDGYIDGYDERPIGYTSFNPNINFGFSLRMAYKGFDLTADFSGASGYSWNQEHETRVPYQNEGALNSIFLDRWHRADPFDAQSEWIPGKYPALRYNHGGHSSYRNSTFWLHNVTYIRARTLEVGYSLPKVFLDKFGIQKMRFYVNGYNLFSIDNLSKFGVDPEIADTNGLQYPPNKFVNLGVNISL</sequence>
<keyword evidence="1 5" id="KW-0813">Transport</keyword>
<dbReference type="InterPro" id="IPR023997">
    <property type="entry name" value="TonB-dep_OMP_SusC/RagA_CS"/>
</dbReference>
<dbReference type="InterPro" id="IPR039426">
    <property type="entry name" value="TonB-dep_rcpt-like"/>
</dbReference>
<feature type="chain" id="PRO_5012566310" evidence="6">
    <location>
        <begin position="31"/>
        <end position="1146"/>
    </location>
</feature>
<comment type="similarity">
    <text evidence="5">Belongs to the TonB-dependent receptor family.</text>
</comment>
<comment type="subcellular location">
    <subcellularLocation>
        <location evidence="5">Cell outer membrane</location>
        <topology evidence="5">Multi-pass membrane protein</topology>
    </subcellularLocation>
</comment>
<evidence type="ECO:0000259" key="7">
    <source>
        <dbReference type="SMART" id="SM00965"/>
    </source>
</evidence>
<evidence type="ECO:0000256" key="2">
    <source>
        <dbReference type="ARBA" id="ARBA00022729"/>
    </source>
</evidence>
<dbReference type="GO" id="GO:0009279">
    <property type="term" value="C:cell outer membrane"/>
    <property type="evidence" value="ECO:0007669"/>
    <property type="project" value="UniProtKB-SubCell"/>
</dbReference>
<dbReference type="SUPFAM" id="SSF49464">
    <property type="entry name" value="Carboxypeptidase regulatory domain-like"/>
    <property type="match status" value="1"/>
</dbReference>
<dbReference type="STRING" id="1150368.SAMN02927921_03933"/>
<evidence type="ECO:0000256" key="3">
    <source>
        <dbReference type="ARBA" id="ARBA00023136"/>
    </source>
</evidence>
<feature type="signal peptide" evidence="6">
    <location>
        <begin position="1"/>
        <end position="30"/>
    </location>
</feature>
<dbReference type="SUPFAM" id="SSF56935">
    <property type="entry name" value="Porins"/>
    <property type="match status" value="1"/>
</dbReference>
<dbReference type="EMBL" id="FPJE01000033">
    <property type="protein sequence ID" value="SFW74810.1"/>
    <property type="molecule type" value="Genomic_DNA"/>
</dbReference>
<dbReference type="RefSeq" id="WP_245777076.1">
    <property type="nucleotide sequence ID" value="NZ_FPJE01000033.1"/>
</dbReference>
<dbReference type="Proteomes" id="UP000182248">
    <property type="component" value="Unassembled WGS sequence"/>
</dbReference>
<evidence type="ECO:0000256" key="5">
    <source>
        <dbReference type="PROSITE-ProRule" id="PRU01360"/>
    </source>
</evidence>
<dbReference type="InterPro" id="IPR023996">
    <property type="entry name" value="TonB-dep_OMP_SusC/RagA"/>
</dbReference>
<feature type="domain" description="Secretin/TonB short N-terminal" evidence="7">
    <location>
        <begin position="65"/>
        <end position="117"/>
    </location>
</feature>
<keyword evidence="2 6" id="KW-0732">Signal</keyword>
<keyword evidence="5" id="KW-1134">Transmembrane beta strand</keyword>
<dbReference type="InterPro" id="IPR037066">
    <property type="entry name" value="Plug_dom_sf"/>
</dbReference>
<dbReference type="AlphaFoldDB" id="A0A1K1RSF1"/>
<dbReference type="PANTHER" id="PTHR30069:SF29">
    <property type="entry name" value="HEMOGLOBIN AND HEMOGLOBIN-HAPTOGLOBIN-BINDING PROTEIN 1-RELATED"/>
    <property type="match status" value="1"/>
</dbReference>
<keyword evidence="3 5" id="KW-0472">Membrane</keyword>
<dbReference type="Gene3D" id="2.60.40.1120">
    <property type="entry name" value="Carboxypeptidase-like, regulatory domain"/>
    <property type="match status" value="1"/>
</dbReference>
<accession>A0A1K1RSF1</accession>
<evidence type="ECO:0000256" key="6">
    <source>
        <dbReference type="SAM" id="SignalP"/>
    </source>
</evidence>
<evidence type="ECO:0000256" key="4">
    <source>
        <dbReference type="ARBA" id="ARBA00023237"/>
    </source>
</evidence>
<evidence type="ECO:0000313" key="8">
    <source>
        <dbReference type="EMBL" id="SFW74810.1"/>
    </source>
</evidence>
<organism evidence="8 9">
    <name type="scientific">Sinomicrobium oceani</name>
    <dbReference type="NCBI Taxonomy" id="1150368"/>
    <lineage>
        <taxon>Bacteria</taxon>
        <taxon>Pseudomonadati</taxon>
        <taxon>Bacteroidota</taxon>
        <taxon>Flavobacteriia</taxon>
        <taxon>Flavobacteriales</taxon>
        <taxon>Flavobacteriaceae</taxon>
        <taxon>Sinomicrobium</taxon>
    </lineage>
</organism>
<dbReference type="PROSITE" id="PS52016">
    <property type="entry name" value="TONB_DEPENDENT_REC_3"/>
    <property type="match status" value="1"/>
</dbReference>
<keyword evidence="5" id="KW-0812">Transmembrane</keyword>
<protein>
    <submittedName>
        <fullName evidence="8">TonB-linked outer membrane protein, SusC/RagA family</fullName>
    </submittedName>
</protein>
<name>A0A1K1RSF1_9FLAO</name>